<sequence>MLVIKKSVFVFFCALVPFVINDNINFNMRSSLRFSTKNPYYFKELNNLNYNDFTPKKIWAIYRHGTRFPGKKTISKYIGLIDHIDTLKDASFLTSDEKSAFEKWKPLTIDLNHQKFLTKEGEEELYNLGTRFRSQFMNNFKEDQANITIKHTPTQRTNISARKFVEGLFQSTANNHKIVEVARDDIILRPYKGCPLWRKTVKKNPATLKEKISLIESVTVDNLINEMREMTQIKDLDFADIELIYNVCGFETAWRHLPHNGKSIWCSLFKNEQHIGIMEYLEDMEYYWVDGPGFEITRKIACRTVDDMLNQLDPSNGKQSLSFYFTHSGTILKLLTFLELYKDDFQLTADKLNYQRLWRTSYIDSFASNIVVVLYESNKYGPHIQFLHQENVVEIPNCKVNEFGMCSYHEFRGFYENKIKECNLSTICNRKDEL</sequence>
<dbReference type="PANTHER" id="PTHR20963">
    <property type="entry name" value="MULTIPLE INOSITOL POLYPHOSPHATE PHOSPHATASE-RELATED"/>
    <property type="match status" value="1"/>
</dbReference>
<gene>
    <name evidence="4" type="ORF">CHIRRI_LOCUS5315</name>
</gene>
<keyword evidence="1" id="KW-0378">Hydrolase</keyword>
<protein>
    <recommendedName>
        <fullName evidence="6">2,3-bisphosphoglycerate 3-phosphatase</fullName>
    </recommendedName>
</protein>
<evidence type="ECO:0000256" key="1">
    <source>
        <dbReference type="ARBA" id="ARBA00022801"/>
    </source>
</evidence>
<dbReference type="CDD" id="cd07061">
    <property type="entry name" value="HP_HAP_like"/>
    <property type="match status" value="1"/>
</dbReference>
<keyword evidence="2" id="KW-0325">Glycoprotein</keyword>
<dbReference type="InterPro" id="IPR029033">
    <property type="entry name" value="His_PPase_superfam"/>
</dbReference>
<dbReference type="Pfam" id="PF00328">
    <property type="entry name" value="His_Phos_2"/>
    <property type="match status" value="1"/>
</dbReference>
<dbReference type="SUPFAM" id="SSF53254">
    <property type="entry name" value="Phosphoglycerate mutase-like"/>
    <property type="match status" value="1"/>
</dbReference>
<reference evidence="4" key="1">
    <citation type="submission" date="2022-01" db="EMBL/GenBank/DDBJ databases">
        <authorList>
            <person name="King R."/>
        </authorList>
    </citation>
    <scope>NUCLEOTIDE SEQUENCE</scope>
</reference>
<feature type="disulfide bond" evidence="3">
    <location>
        <begin position="398"/>
        <end position="406"/>
    </location>
</feature>
<evidence type="ECO:0000256" key="2">
    <source>
        <dbReference type="ARBA" id="ARBA00023180"/>
    </source>
</evidence>
<name>A0A9N9RPL9_9DIPT</name>
<evidence type="ECO:0000256" key="3">
    <source>
        <dbReference type="PIRSR" id="PIRSR000894-2"/>
    </source>
</evidence>
<accession>A0A9N9RPL9</accession>
<reference evidence="4" key="2">
    <citation type="submission" date="2022-10" db="EMBL/GenBank/DDBJ databases">
        <authorList>
            <consortium name="ENA_rothamsted_submissions"/>
            <consortium name="culmorum"/>
            <person name="King R."/>
        </authorList>
    </citation>
    <scope>NUCLEOTIDE SEQUENCE</scope>
</reference>
<keyword evidence="5" id="KW-1185">Reference proteome</keyword>
<dbReference type="GO" id="GO:0052745">
    <property type="term" value="F:inositol phosphate phosphatase activity"/>
    <property type="evidence" value="ECO:0007669"/>
    <property type="project" value="TreeGrafter"/>
</dbReference>
<dbReference type="GO" id="GO:0003993">
    <property type="term" value="F:acid phosphatase activity"/>
    <property type="evidence" value="ECO:0007669"/>
    <property type="project" value="TreeGrafter"/>
</dbReference>
<evidence type="ECO:0008006" key="6">
    <source>
        <dbReference type="Google" id="ProtNLM"/>
    </source>
</evidence>
<organism evidence="4 5">
    <name type="scientific">Chironomus riparius</name>
    <dbReference type="NCBI Taxonomy" id="315576"/>
    <lineage>
        <taxon>Eukaryota</taxon>
        <taxon>Metazoa</taxon>
        <taxon>Ecdysozoa</taxon>
        <taxon>Arthropoda</taxon>
        <taxon>Hexapoda</taxon>
        <taxon>Insecta</taxon>
        <taxon>Pterygota</taxon>
        <taxon>Neoptera</taxon>
        <taxon>Endopterygota</taxon>
        <taxon>Diptera</taxon>
        <taxon>Nematocera</taxon>
        <taxon>Chironomoidea</taxon>
        <taxon>Chironomidae</taxon>
        <taxon>Chironominae</taxon>
        <taxon>Chironomus</taxon>
    </lineage>
</organism>
<dbReference type="OrthoDB" id="6509975at2759"/>
<dbReference type="EMBL" id="OU895878">
    <property type="protein sequence ID" value="CAG9802404.1"/>
    <property type="molecule type" value="Genomic_DNA"/>
</dbReference>
<keyword evidence="3" id="KW-1015">Disulfide bond</keyword>
<dbReference type="InterPro" id="IPR000560">
    <property type="entry name" value="His_Pase_clade-2"/>
</dbReference>
<dbReference type="InterPro" id="IPR016274">
    <property type="entry name" value="Histidine_acid_Pase_euk"/>
</dbReference>
<dbReference type="Proteomes" id="UP001153620">
    <property type="component" value="Chromosome 2"/>
</dbReference>
<evidence type="ECO:0000313" key="4">
    <source>
        <dbReference type="EMBL" id="CAG9802404.1"/>
    </source>
</evidence>
<evidence type="ECO:0000313" key="5">
    <source>
        <dbReference type="Proteomes" id="UP001153620"/>
    </source>
</evidence>
<dbReference type="Gene3D" id="3.40.50.1240">
    <property type="entry name" value="Phosphoglycerate mutase-like"/>
    <property type="match status" value="1"/>
</dbReference>
<dbReference type="PIRSF" id="PIRSF000894">
    <property type="entry name" value="Acid_phosphatase"/>
    <property type="match status" value="1"/>
</dbReference>
<dbReference type="AlphaFoldDB" id="A0A9N9RPL9"/>
<feature type="disulfide bond" evidence="3">
    <location>
        <begin position="248"/>
        <end position="266"/>
    </location>
</feature>
<dbReference type="PANTHER" id="PTHR20963:SF51">
    <property type="entry name" value="MULTIPLE INOSITOL POLYPHOSPHATE PHOSPHATASE 1"/>
    <property type="match status" value="1"/>
</dbReference>
<proteinExistence type="predicted"/>